<organism evidence="4 5">
    <name type="scientific">Penaeus vannamei</name>
    <name type="common">Whiteleg shrimp</name>
    <name type="synonym">Litopenaeus vannamei</name>
    <dbReference type="NCBI Taxonomy" id="6689"/>
    <lineage>
        <taxon>Eukaryota</taxon>
        <taxon>Metazoa</taxon>
        <taxon>Ecdysozoa</taxon>
        <taxon>Arthropoda</taxon>
        <taxon>Crustacea</taxon>
        <taxon>Multicrustacea</taxon>
        <taxon>Malacostraca</taxon>
        <taxon>Eumalacostraca</taxon>
        <taxon>Eucarida</taxon>
        <taxon>Decapoda</taxon>
        <taxon>Dendrobranchiata</taxon>
        <taxon>Penaeoidea</taxon>
        <taxon>Penaeidae</taxon>
        <taxon>Penaeus</taxon>
    </lineage>
</organism>
<evidence type="ECO:0000313" key="5">
    <source>
        <dbReference type="Proteomes" id="UP000283509"/>
    </source>
</evidence>
<reference evidence="4 5" key="1">
    <citation type="submission" date="2018-04" db="EMBL/GenBank/DDBJ databases">
        <authorList>
            <person name="Zhang X."/>
            <person name="Yuan J."/>
            <person name="Li F."/>
            <person name="Xiang J."/>
        </authorList>
    </citation>
    <scope>NUCLEOTIDE SEQUENCE [LARGE SCALE GENOMIC DNA]</scope>
    <source>
        <tissue evidence="4">Muscle</tissue>
    </source>
</reference>
<gene>
    <name evidence="4" type="ORF">C7M84_018913</name>
</gene>
<evidence type="ECO:0000256" key="2">
    <source>
        <dbReference type="ARBA" id="ARBA00022737"/>
    </source>
</evidence>
<dbReference type="GO" id="GO:0005634">
    <property type="term" value="C:nucleus"/>
    <property type="evidence" value="ECO:0007669"/>
    <property type="project" value="TreeGrafter"/>
</dbReference>
<keyword evidence="5" id="KW-1185">Reference proteome</keyword>
<accession>A0A423SG50</accession>
<feature type="compositionally biased region" description="Basic and acidic residues" evidence="3">
    <location>
        <begin position="110"/>
        <end position="121"/>
    </location>
</feature>
<dbReference type="InterPro" id="IPR050853">
    <property type="entry name" value="WD_repeat_DNA-damage-binding"/>
</dbReference>
<dbReference type="GO" id="GO:2000001">
    <property type="term" value="P:regulation of DNA damage checkpoint"/>
    <property type="evidence" value="ECO:0007669"/>
    <property type="project" value="TreeGrafter"/>
</dbReference>
<name>A0A423SG50_PENVA</name>
<evidence type="ECO:0000256" key="3">
    <source>
        <dbReference type="SAM" id="MobiDB-lite"/>
    </source>
</evidence>
<dbReference type="GO" id="GO:0003677">
    <property type="term" value="F:DNA binding"/>
    <property type="evidence" value="ECO:0007669"/>
    <property type="project" value="TreeGrafter"/>
</dbReference>
<dbReference type="OrthoDB" id="9890280at2759"/>
<dbReference type="Proteomes" id="UP000283509">
    <property type="component" value="Unassembled WGS sequence"/>
</dbReference>
<evidence type="ECO:0000256" key="1">
    <source>
        <dbReference type="ARBA" id="ARBA00022574"/>
    </source>
</evidence>
<dbReference type="EMBL" id="QCYY01003474">
    <property type="protein sequence ID" value="ROT63210.1"/>
    <property type="molecule type" value="Genomic_DNA"/>
</dbReference>
<proteinExistence type="predicted"/>
<dbReference type="AlphaFoldDB" id="A0A423SG50"/>
<comment type="caution">
    <text evidence="4">The sequence shown here is derived from an EMBL/GenBank/DDBJ whole genome shotgun (WGS) entry which is preliminary data.</text>
</comment>
<feature type="region of interest" description="Disordered" evidence="3">
    <location>
        <begin position="1"/>
        <end position="58"/>
    </location>
</feature>
<dbReference type="STRING" id="6689.A0A423SG50"/>
<sequence length="250" mass="28195">MLSDDDEFSEPESKRSRTARRSYGSKKKVDIKKEELLDEEPEAKPQEFEAIEEDESPSVKLSDYELMIQKNIEERQKFLASLKIFEAKGDLEELAPQPVAKKATNRGITRIKEAPQPTERRRSLRQQKMTPDGADLPLPSEKEIAKALAESSEQRNPRPPPGPGPVMDYFNAPGKEEFEEFLKDVHSMKVAGGENSVWSQDGPSVIKTLKKMKITESRVAKVVPSRTFSVQIHPTLDKTLVMIGGKYGEL</sequence>
<dbReference type="PANTHER" id="PTHR14773:SF0">
    <property type="entry name" value="WD REPEAT-CONTAINING PROTEIN 76"/>
    <property type="match status" value="1"/>
</dbReference>
<dbReference type="PANTHER" id="PTHR14773">
    <property type="entry name" value="WD REPEAT-CONTAINING PROTEIN 76"/>
    <property type="match status" value="1"/>
</dbReference>
<feature type="compositionally biased region" description="Acidic residues" evidence="3">
    <location>
        <begin position="1"/>
        <end position="10"/>
    </location>
</feature>
<feature type="compositionally biased region" description="Basic residues" evidence="3">
    <location>
        <begin position="16"/>
        <end position="26"/>
    </location>
</feature>
<feature type="region of interest" description="Disordered" evidence="3">
    <location>
        <begin position="97"/>
        <end position="167"/>
    </location>
</feature>
<protein>
    <submittedName>
        <fullName evidence="4">Putative WD repeat-containing protein 76</fullName>
    </submittedName>
</protein>
<feature type="non-terminal residue" evidence="4">
    <location>
        <position position="250"/>
    </location>
</feature>
<keyword evidence="1" id="KW-0853">WD repeat</keyword>
<reference evidence="4 5" key="2">
    <citation type="submission" date="2019-01" db="EMBL/GenBank/DDBJ databases">
        <title>The decoding of complex shrimp genome reveals the adaptation for benthos swimmer, frequently molting mechanism and breeding impact on genome.</title>
        <authorList>
            <person name="Sun Y."/>
            <person name="Gao Y."/>
            <person name="Yu Y."/>
        </authorList>
    </citation>
    <scope>NUCLEOTIDE SEQUENCE [LARGE SCALE GENOMIC DNA]</scope>
    <source>
        <tissue evidence="4">Muscle</tissue>
    </source>
</reference>
<keyword evidence="2" id="KW-0677">Repeat</keyword>
<evidence type="ECO:0000313" key="4">
    <source>
        <dbReference type="EMBL" id="ROT63210.1"/>
    </source>
</evidence>